<feature type="transmembrane region" description="Helical" evidence="8">
    <location>
        <begin position="284"/>
        <end position="304"/>
    </location>
</feature>
<dbReference type="Proteomes" id="UP000246894">
    <property type="component" value="Chromosome"/>
</dbReference>
<proteinExistence type="inferred from homology"/>
<evidence type="ECO:0000256" key="4">
    <source>
        <dbReference type="ARBA" id="ARBA00022475"/>
    </source>
</evidence>
<dbReference type="InterPro" id="IPR011701">
    <property type="entry name" value="MFS"/>
</dbReference>
<dbReference type="PANTHER" id="PTHR23502">
    <property type="entry name" value="MAJOR FACILITATOR SUPERFAMILY"/>
    <property type="match status" value="1"/>
</dbReference>
<feature type="transmembrane region" description="Helical" evidence="8">
    <location>
        <begin position="79"/>
        <end position="97"/>
    </location>
</feature>
<feature type="transmembrane region" description="Helical" evidence="8">
    <location>
        <begin position="310"/>
        <end position="334"/>
    </location>
</feature>
<evidence type="ECO:0000256" key="2">
    <source>
        <dbReference type="ARBA" id="ARBA00006236"/>
    </source>
</evidence>
<feature type="transmembrane region" description="Helical" evidence="8">
    <location>
        <begin position="218"/>
        <end position="242"/>
    </location>
</feature>
<gene>
    <name evidence="10" type="ORF">AURMO_00046</name>
</gene>
<dbReference type="NCBIfam" id="TIGR00710">
    <property type="entry name" value="efflux_Bcr_CflA"/>
    <property type="match status" value="1"/>
</dbReference>
<keyword evidence="4" id="KW-1003">Cell membrane</keyword>
<dbReference type="PANTHER" id="PTHR23502:SF132">
    <property type="entry name" value="POLYAMINE TRANSPORTER 2-RELATED"/>
    <property type="match status" value="1"/>
</dbReference>
<dbReference type="GO" id="GO:0005886">
    <property type="term" value="C:plasma membrane"/>
    <property type="evidence" value="ECO:0007669"/>
    <property type="project" value="UniProtKB-SubCell"/>
</dbReference>
<evidence type="ECO:0000256" key="3">
    <source>
        <dbReference type="ARBA" id="ARBA00022448"/>
    </source>
</evidence>
<evidence type="ECO:0000256" key="8">
    <source>
        <dbReference type="SAM" id="Phobius"/>
    </source>
</evidence>
<feature type="domain" description="Major facilitator superfamily (MFS) profile" evidence="9">
    <location>
        <begin position="13"/>
        <end position="398"/>
    </location>
</feature>
<feature type="transmembrane region" description="Helical" evidence="8">
    <location>
        <begin position="254"/>
        <end position="272"/>
    </location>
</feature>
<keyword evidence="11" id="KW-1185">Reference proteome</keyword>
<feature type="transmembrane region" description="Helical" evidence="8">
    <location>
        <begin position="7"/>
        <end position="27"/>
    </location>
</feature>
<feature type="transmembrane region" description="Helical" evidence="8">
    <location>
        <begin position="137"/>
        <end position="163"/>
    </location>
</feature>
<name>A0A2Z3RVL7_9MICO</name>
<keyword evidence="7 8" id="KW-0472">Membrane</keyword>
<keyword evidence="3" id="KW-0813">Transport</keyword>
<dbReference type="CDD" id="cd17320">
    <property type="entry name" value="MFS_MdfA_MDR_like"/>
    <property type="match status" value="1"/>
</dbReference>
<feature type="transmembrane region" description="Helical" evidence="8">
    <location>
        <begin position="169"/>
        <end position="188"/>
    </location>
</feature>
<dbReference type="KEGG" id="aum:AURMO_00046"/>
<evidence type="ECO:0000256" key="5">
    <source>
        <dbReference type="ARBA" id="ARBA00022692"/>
    </source>
</evidence>
<feature type="transmembrane region" description="Helical" evidence="8">
    <location>
        <begin position="346"/>
        <end position="366"/>
    </location>
</feature>
<keyword evidence="6 8" id="KW-1133">Transmembrane helix</keyword>
<comment type="similarity">
    <text evidence="2">Belongs to the major facilitator superfamily. Bcr/CmlA family.</text>
</comment>
<reference evidence="10 11" key="1">
    <citation type="submission" date="2017-10" db="EMBL/GenBank/DDBJ databases">
        <title>Genome of an Actinobacterium that displays light-enhanced growth.</title>
        <authorList>
            <person name="Maresca J.A."/>
            <person name="Hempel P."/>
            <person name="Shevchenko O."/>
            <person name="Miller K.J."/>
            <person name="Hahn M.W."/>
        </authorList>
    </citation>
    <scope>NUCLEOTIDE SEQUENCE [LARGE SCALE GENOMIC DNA]</scope>
    <source>
        <strain evidence="10 11">MWH-Mo1</strain>
    </source>
</reference>
<evidence type="ECO:0000256" key="1">
    <source>
        <dbReference type="ARBA" id="ARBA00004651"/>
    </source>
</evidence>
<evidence type="ECO:0000313" key="11">
    <source>
        <dbReference type="Proteomes" id="UP000246894"/>
    </source>
</evidence>
<comment type="subcellular location">
    <subcellularLocation>
        <location evidence="1">Cell membrane</location>
        <topology evidence="1">Multi-pass membrane protein</topology>
    </subcellularLocation>
</comment>
<keyword evidence="5 8" id="KW-0812">Transmembrane</keyword>
<dbReference type="RefSeq" id="WP_110232607.1">
    <property type="nucleotide sequence ID" value="NZ_CP023994.1"/>
</dbReference>
<evidence type="ECO:0000259" key="9">
    <source>
        <dbReference type="PROSITE" id="PS50850"/>
    </source>
</evidence>
<sequence length="408" mass="42415">MTAIYKGLVTVSMIIALGAVGVLGPFGTDMYLPAFPVIAEDLHTTAARVQITLSAFTIGMAVGQLILGSLSDRYGRRKLLLLGTATMAVSAAVSANSPTISGLAIGCAVMGISAASGLVVGRAVVSDLSSGREAARIFAILGLIAGLGPIAGPLGGAVAMGILGNWRGIFWLLAAASIVILVLVYFLVPETLAPERRHAGGLIGMLKTGLHVVRNRNFLYFSMTLWFGFGMMFAYISASPFIVQSLLGFSPIQYTLVFAINGAGLVLTGFFTSRLAKVWDPNRIIRIGVSIQVSAGLIVLLMAITGIVNAWILLPALFVMASSMGFIFGPATALALREVRQSSGTALAISGALQFMCAALAAPLVGLGGKNALFPFAIVAMTYTLLALTGLIAGNKYLKNISQLSPTQ</sequence>
<dbReference type="SUPFAM" id="SSF103473">
    <property type="entry name" value="MFS general substrate transporter"/>
    <property type="match status" value="1"/>
</dbReference>
<evidence type="ECO:0000256" key="6">
    <source>
        <dbReference type="ARBA" id="ARBA00022989"/>
    </source>
</evidence>
<feature type="transmembrane region" description="Helical" evidence="8">
    <location>
        <begin position="372"/>
        <end position="393"/>
    </location>
</feature>
<dbReference type="InterPro" id="IPR004812">
    <property type="entry name" value="Efflux_drug-R_Bcr/CmlA"/>
</dbReference>
<accession>A0A2Z3RVL7</accession>
<dbReference type="EMBL" id="CP023994">
    <property type="protein sequence ID" value="AWR20671.1"/>
    <property type="molecule type" value="Genomic_DNA"/>
</dbReference>
<protein>
    <submittedName>
        <fullName evidence="10">Bicyclomycin resistance protein</fullName>
    </submittedName>
</protein>
<dbReference type="InterPro" id="IPR036259">
    <property type="entry name" value="MFS_trans_sf"/>
</dbReference>
<evidence type="ECO:0000256" key="7">
    <source>
        <dbReference type="ARBA" id="ARBA00023136"/>
    </source>
</evidence>
<dbReference type="OrthoDB" id="9814303at2"/>
<organism evidence="10 11">
    <name type="scientific">Aurantimicrobium photophilum</name>
    <dbReference type="NCBI Taxonomy" id="1987356"/>
    <lineage>
        <taxon>Bacteria</taxon>
        <taxon>Bacillati</taxon>
        <taxon>Actinomycetota</taxon>
        <taxon>Actinomycetes</taxon>
        <taxon>Micrococcales</taxon>
        <taxon>Microbacteriaceae</taxon>
        <taxon>Aurantimicrobium</taxon>
    </lineage>
</organism>
<evidence type="ECO:0000313" key="10">
    <source>
        <dbReference type="EMBL" id="AWR20671.1"/>
    </source>
</evidence>
<dbReference type="GO" id="GO:0042910">
    <property type="term" value="F:xenobiotic transmembrane transporter activity"/>
    <property type="evidence" value="ECO:0007669"/>
    <property type="project" value="InterPro"/>
</dbReference>
<feature type="transmembrane region" description="Helical" evidence="8">
    <location>
        <begin position="47"/>
        <end position="67"/>
    </location>
</feature>
<dbReference type="Pfam" id="PF07690">
    <property type="entry name" value="MFS_1"/>
    <property type="match status" value="1"/>
</dbReference>
<dbReference type="InterPro" id="IPR020846">
    <property type="entry name" value="MFS_dom"/>
</dbReference>
<feature type="transmembrane region" description="Helical" evidence="8">
    <location>
        <begin position="103"/>
        <end position="125"/>
    </location>
</feature>
<dbReference type="PROSITE" id="PS50850">
    <property type="entry name" value="MFS"/>
    <property type="match status" value="1"/>
</dbReference>
<dbReference type="AlphaFoldDB" id="A0A2Z3RVL7"/>
<dbReference type="Gene3D" id="1.20.1720.10">
    <property type="entry name" value="Multidrug resistance protein D"/>
    <property type="match status" value="1"/>
</dbReference>
<dbReference type="GO" id="GO:1990961">
    <property type="term" value="P:xenobiotic detoxification by transmembrane export across the plasma membrane"/>
    <property type="evidence" value="ECO:0007669"/>
    <property type="project" value="InterPro"/>
</dbReference>